<dbReference type="EMBL" id="CP041345">
    <property type="protein sequence ID" value="QKG79395.1"/>
    <property type="molecule type" value="Genomic_DNA"/>
</dbReference>
<proteinExistence type="predicted"/>
<gene>
    <name evidence="2" type="ORF">FHG85_03635</name>
</gene>
<dbReference type="KEGG" id="ttz:FHG85_03635"/>
<keyword evidence="1" id="KW-0812">Transmembrane</keyword>
<accession>A0A7D3XKD1</accession>
<dbReference type="RefSeq" id="WP_173073088.1">
    <property type="nucleotide sequence ID" value="NZ_CP041345.1"/>
</dbReference>
<feature type="transmembrane region" description="Helical" evidence="1">
    <location>
        <begin position="67"/>
        <end position="88"/>
    </location>
</feature>
<evidence type="ECO:0000313" key="3">
    <source>
        <dbReference type="Proteomes" id="UP000500961"/>
    </source>
</evidence>
<evidence type="ECO:0000256" key="1">
    <source>
        <dbReference type="SAM" id="Phobius"/>
    </source>
</evidence>
<feature type="transmembrane region" description="Helical" evidence="1">
    <location>
        <begin position="40"/>
        <end position="60"/>
    </location>
</feature>
<dbReference type="Proteomes" id="UP000500961">
    <property type="component" value="Chromosome"/>
</dbReference>
<protein>
    <submittedName>
        <fullName evidence="2">Uncharacterized protein</fullName>
    </submittedName>
</protein>
<sequence>MKPLKFLEPFSYWLSRLALAAYLIFTSVKALTETPINRLSFYISLVMIILATCIVIGSFLRKQSLTVLAAISIAIILIYNFVIAWPIVLNSISILKFLVLASVLSIASRGNN</sequence>
<organism evidence="2 3">
    <name type="scientific">Tenuifilum thalassicum</name>
    <dbReference type="NCBI Taxonomy" id="2590900"/>
    <lineage>
        <taxon>Bacteria</taxon>
        <taxon>Pseudomonadati</taxon>
        <taxon>Bacteroidota</taxon>
        <taxon>Bacteroidia</taxon>
        <taxon>Bacteroidales</taxon>
        <taxon>Tenuifilaceae</taxon>
        <taxon>Tenuifilum</taxon>
    </lineage>
</organism>
<name>A0A7D3XKD1_9BACT</name>
<keyword evidence="1" id="KW-0472">Membrane</keyword>
<evidence type="ECO:0000313" key="2">
    <source>
        <dbReference type="EMBL" id="QKG79395.1"/>
    </source>
</evidence>
<keyword evidence="3" id="KW-1185">Reference proteome</keyword>
<dbReference type="AlphaFoldDB" id="A0A7D3XKD1"/>
<keyword evidence="1" id="KW-1133">Transmembrane helix</keyword>
<reference evidence="2 3" key="1">
    <citation type="submission" date="2019-07" db="EMBL/GenBank/DDBJ databases">
        <title>Thalassofilum flectens gen. nov., sp. nov., a novel moderate thermophilic anaerobe from a shallow sea hot spring in Kunashir Island (Russia), representing a new family in the order Bacteroidales, and proposal of Thalassofilacea fam. nov.</title>
        <authorList>
            <person name="Kochetkova T.V."/>
            <person name="Podosokorskaya O.A."/>
            <person name="Novikov A."/>
            <person name="Elcheninov A.G."/>
            <person name="Toshchakov S.V."/>
            <person name="Kublanov I.V."/>
        </authorList>
    </citation>
    <scope>NUCLEOTIDE SEQUENCE [LARGE SCALE GENOMIC DNA]</scope>
    <source>
        <strain evidence="2 3">38-H</strain>
    </source>
</reference>